<evidence type="ECO:0000256" key="3">
    <source>
        <dbReference type="ARBA" id="ARBA00023065"/>
    </source>
</evidence>
<dbReference type="Gene3D" id="1.10.132.50">
    <property type="entry name" value="ATP synthase (C/AC39) subunit, domain 3"/>
    <property type="match status" value="1"/>
</dbReference>
<keyword evidence="5" id="KW-1185">Reference proteome</keyword>
<dbReference type="InterPro" id="IPR050873">
    <property type="entry name" value="V-ATPase_V0D/AC39_subunit"/>
</dbReference>
<dbReference type="SUPFAM" id="SSF103486">
    <property type="entry name" value="V-type ATP synthase subunit C"/>
    <property type="match status" value="1"/>
</dbReference>
<dbReference type="PANTHER" id="PTHR38682">
    <property type="entry name" value="V-TYPE ATP SYNTHASE SUBUNIT C"/>
    <property type="match status" value="1"/>
</dbReference>
<protein>
    <submittedName>
        <fullName evidence="4">Archaeal/vacuolar-type H -ATPase subunit C</fullName>
    </submittedName>
</protein>
<dbReference type="InterPro" id="IPR035067">
    <property type="entry name" value="V-type_ATPase_csu/dsu"/>
</dbReference>
<dbReference type="RefSeq" id="WP_347721526.1">
    <property type="nucleotide sequence ID" value="NZ_CP104395.1"/>
</dbReference>
<comment type="similarity">
    <text evidence="1">Belongs to the V-ATPase V0D/AC39 subunit family.</text>
</comment>
<dbReference type="Pfam" id="PF01992">
    <property type="entry name" value="vATP-synt_AC39"/>
    <property type="match status" value="1"/>
</dbReference>
<accession>A0ABY8CES8</accession>
<evidence type="ECO:0000313" key="4">
    <source>
        <dbReference type="EMBL" id="WEL19692.1"/>
    </source>
</evidence>
<gene>
    <name evidence="4" type="primary">ntpC</name>
    <name evidence="4" type="ORF">SVXNc_0678</name>
</gene>
<sequence>MNFSGLKRKIPKDYPYMYARISAKRAKLLDERDYDDLLKMEPNQIAKRLEEGEYRKEIDQLGARYDGVQLVELALNRNLSNTMRELSEMAPEPLSGIIEVYLRRFDILTLKRLLRWKKGSSNRDSKDMFIPISRYSFEELSELMEKDYEQIVEDISFPESRVDYQGFIDSKELSKVENSLDKAYSAELDQLCQEVPSKRFRKFMEQELEHQNLVTALRLKKYGYEAEEISKHFVNGHQTRLLTEIMEAENLEEAMDLVVKSGRAKSTERLEELEHELEADRLQNALTMVHAEPLGATSIIGYVVAKQIEIKNLRMLIRAKETGLQNTETIKKNLVIA</sequence>
<reference evidence="4 5" key="1">
    <citation type="submission" date="2022-09" db="EMBL/GenBank/DDBJ databases">
        <title>Xylan utilization by haloarchaea-nanohaloarchaea associations.</title>
        <authorList>
            <person name="Yakimov M."/>
        </authorList>
    </citation>
    <scope>NUCLEOTIDE SEQUENCE [LARGE SCALE GENOMIC DNA]</scope>
    <source>
        <strain evidence="4 5">SVXNc</strain>
    </source>
</reference>
<evidence type="ECO:0000313" key="5">
    <source>
        <dbReference type="Proteomes" id="UP001218034"/>
    </source>
</evidence>
<dbReference type="Proteomes" id="UP001218034">
    <property type="component" value="Chromosome"/>
</dbReference>
<dbReference type="InterPro" id="IPR044911">
    <property type="entry name" value="V-type_ATPase_csu/dsu_dom_3"/>
</dbReference>
<evidence type="ECO:0000256" key="1">
    <source>
        <dbReference type="ARBA" id="ARBA00006709"/>
    </source>
</evidence>
<dbReference type="Gene3D" id="1.20.1690.10">
    <property type="entry name" value="V-type ATP synthase subunit C domain"/>
    <property type="match status" value="2"/>
</dbReference>
<dbReference type="PANTHER" id="PTHR38682:SF1">
    <property type="entry name" value="V-TYPE ATP SYNTHASE SUBUNIT C"/>
    <property type="match status" value="1"/>
</dbReference>
<proteinExistence type="inferred from homology"/>
<organism evidence="4 5">
    <name type="scientific">Candidatus Nanohalococcus occultus</name>
    <dbReference type="NCBI Taxonomy" id="2978047"/>
    <lineage>
        <taxon>Archaea</taxon>
        <taxon>Candidatus Nanohalarchaeota</taxon>
        <taxon>Candidatus Nanohalarchaeota incertae sedis</taxon>
        <taxon>Candidatus Nanohalococcus</taxon>
    </lineage>
</organism>
<evidence type="ECO:0000256" key="2">
    <source>
        <dbReference type="ARBA" id="ARBA00022448"/>
    </source>
</evidence>
<name>A0ABY8CES8_9ARCH</name>
<keyword evidence="3" id="KW-0406">Ion transport</keyword>
<keyword evidence="2" id="KW-0813">Transport</keyword>
<dbReference type="InterPro" id="IPR002843">
    <property type="entry name" value="ATPase_V0-cplx_csu/dsu"/>
</dbReference>
<dbReference type="GeneID" id="98290730"/>
<dbReference type="EMBL" id="CP104395">
    <property type="protein sequence ID" value="WEL19692.1"/>
    <property type="molecule type" value="Genomic_DNA"/>
</dbReference>
<dbReference type="InterPro" id="IPR036079">
    <property type="entry name" value="ATPase_csu/dsu_sf"/>
</dbReference>